<dbReference type="Proteomes" id="UP000280296">
    <property type="component" value="Unassembled WGS sequence"/>
</dbReference>
<name>A0A432MF79_9BACT</name>
<proteinExistence type="predicted"/>
<dbReference type="PANTHER" id="PTHR33973">
    <property type="entry name" value="OS07G0153300 PROTEIN"/>
    <property type="match status" value="1"/>
</dbReference>
<dbReference type="AlphaFoldDB" id="A0A432MF79"/>
<evidence type="ECO:0000313" key="3">
    <source>
        <dbReference type="Proteomes" id="UP000280296"/>
    </source>
</evidence>
<dbReference type="InterPro" id="IPR010775">
    <property type="entry name" value="DUF1365"/>
</dbReference>
<evidence type="ECO:0000256" key="1">
    <source>
        <dbReference type="SAM" id="MobiDB-lite"/>
    </source>
</evidence>
<accession>A0A432MF79</accession>
<reference evidence="2 3" key="2">
    <citation type="submission" date="2019-01" db="EMBL/GenBank/DDBJ databases">
        <title>Tautonia sociabilis, a novel thermotolerant planctomycete of Isosphaeraceae family, isolated from a 4000 m deep subterranean habitat.</title>
        <authorList>
            <person name="Kovaleva O.L."/>
            <person name="Elcheninov A.G."/>
            <person name="Van Heerden E."/>
            <person name="Toshchakov S.V."/>
            <person name="Novikov A."/>
            <person name="Bonch-Osmolovskaya E.A."/>
            <person name="Kublanov I.V."/>
        </authorList>
    </citation>
    <scope>NUCLEOTIDE SEQUENCE [LARGE SCALE GENOMIC DNA]</scope>
    <source>
        <strain evidence="2 3">GM2012</strain>
    </source>
</reference>
<feature type="region of interest" description="Disordered" evidence="1">
    <location>
        <begin position="251"/>
        <end position="274"/>
    </location>
</feature>
<gene>
    <name evidence="2" type="ORF">TsocGM_19975</name>
</gene>
<dbReference type="RefSeq" id="WP_126727231.1">
    <property type="nucleotide sequence ID" value="NZ_RYZH01000047.1"/>
</dbReference>
<dbReference type="EMBL" id="RYZH01000047">
    <property type="protein sequence ID" value="RUL84634.1"/>
    <property type="molecule type" value="Genomic_DNA"/>
</dbReference>
<reference evidence="2 3" key="1">
    <citation type="submission" date="2018-12" db="EMBL/GenBank/DDBJ databases">
        <authorList>
            <person name="Toschakov S.V."/>
        </authorList>
    </citation>
    <scope>NUCLEOTIDE SEQUENCE [LARGE SCALE GENOMIC DNA]</scope>
    <source>
        <strain evidence="2 3">GM2012</strain>
    </source>
</reference>
<protein>
    <submittedName>
        <fullName evidence="2">DUF1365 domain-containing protein</fullName>
    </submittedName>
</protein>
<dbReference type="Pfam" id="PF07103">
    <property type="entry name" value="DUF1365"/>
    <property type="match status" value="1"/>
</dbReference>
<sequence>MESCLYEGVVYHERLQPVKHRFHYRLYMNFIDLDEVPTLLRVGLLSEHRFSQNAFLRCDHFGDPKQPLAESVRDLVRRETGLVASGPIRLLTQLRSFFYYFSPLNLFFCFAEGTSDVQAVVAEVQNTPWLERHCYVLWPGNRVGTEPRAEYRHPKSFHVSPFISMNVDYHWRLSAPAERLQIEIDNTQESEPFFRAAMALRRVPWSRRTQSAMHWRYPFMTARITAAIYLQALSLWRKKCPFYQHPRHRAEAMSPQMTSAPHVPERSPVSGAAE</sequence>
<organism evidence="2 3">
    <name type="scientific">Tautonia sociabilis</name>
    <dbReference type="NCBI Taxonomy" id="2080755"/>
    <lineage>
        <taxon>Bacteria</taxon>
        <taxon>Pseudomonadati</taxon>
        <taxon>Planctomycetota</taxon>
        <taxon>Planctomycetia</taxon>
        <taxon>Isosphaerales</taxon>
        <taxon>Isosphaeraceae</taxon>
        <taxon>Tautonia</taxon>
    </lineage>
</organism>
<evidence type="ECO:0000313" key="2">
    <source>
        <dbReference type="EMBL" id="RUL84634.1"/>
    </source>
</evidence>
<dbReference type="OrthoDB" id="9778801at2"/>
<keyword evidence="3" id="KW-1185">Reference proteome</keyword>
<comment type="caution">
    <text evidence="2">The sequence shown here is derived from an EMBL/GenBank/DDBJ whole genome shotgun (WGS) entry which is preliminary data.</text>
</comment>
<dbReference type="PANTHER" id="PTHR33973:SF4">
    <property type="entry name" value="OS07G0153300 PROTEIN"/>
    <property type="match status" value="1"/>
</dbReference>